<sequence>KQFKAFKSLEAYSRRVLGFISNVQGKVMGEKFVVIRKIQRELMKCVSVTHNSKKSVKNIDLTISESQVELIEQDTREQAKGNAFSSTELGTLSLSPVEDTSFDLNFWQQTTNR</sequence>
<dbReference type="AlphaFoldDB" id="A0A3M6TEV4"/>
<dbReference type="EMBL" id="RCHS01003759">
    <property type="protein sequence ID" value="RMX39910.1"/>
    <property type="molecule type" value="Genomic_DNA"/>
</dbReference>
<reference evidence="1 2" key="1">
    <citation type="journal article" date="2018" name="Sci. Rep.">
        <title>Comparative analysis of the Pocillopora damicornis genome highlights role of immune system in coral evolution.</title>
        <authorList>
            <person name="Cunning R."/>
            <person name="Bay R.A."/>
            <person name="Gillette P."/>
            <person name="Baker A.C."/>
            <person name="Traylor-Knowles N."/>
        </authorList>
    </citation>
    <scope>NUCLEOTIDE SEQUENCE [LARGE SCALE GENOMIC DNA]</scope>
    <source>
        <strain evidence="1">RSMAS</strain>
        <tissue evidence="1">Whole animal</tissue>
    </source>
</reference>
<protein>
    <submittedName>
        <fullName evidence="1">Uncharacterized protein</fullName>
    </submittedName>
</protein>
<name>A0A3M6TEV4_POCDA</name>
<keyword evidence="2" id="KW-1185">Reference proteome</keyword>
<feature type="non-terminal residue" evidence="1">
    <location>
        <position position="1"/>
    </location>
</feature>
<gene>
    <name evidence="1" type="ORF">pdam_00025010</name>
</gene>
<proteinExistence type="predicted"/>
<organism evidence="1 2">
    <name type="scientific">Pocillopora damicornis</name>
    <name type="common">Cauliflower coral</name>
    <name type="synonym">Millepora damicornis</name>
    <dbReference type="NCBI Taxonomy" id="46731"/>
    <lineage>
        <taxon>Eukaryota</taxon>
        <taxon>Metazoa</taxon>
        <taxon>Cnidaria</taxon>
        <taxon>Anthozoa</taxon>
        <taxon>Hexacorallia</taxon>
        <taxon>Scleractinia</taxon>
        <taxon>Astrocoeniina</taxon>
        <taxon>Pocilloporidae</taxon>
        <taxon>Pocillopora</taxon>
    </lineage>
</organism>
<evidence type="ECO:0000313" key="2">
    <source>
        <dbReference type="Proteomes" id="UP000275408"/>
    </source>
</evidence>
<dbReference type="Proteomes" id="UP000275408">
    <property type="component" value="Unassembled WGS sequence"/>
</dbReference>
<comment type="caution">
    <text evidence="1">The sequence shown here is derived from an EMBL/GenBank/DDBJ whole genome shotgun (WGS) entry which is preliminary data.</text>
</comment>
<accession>A0A3M6TEV4</accession>
<evidence type="ECO:0000313" key="1">
    <source>
        <dbReference type="EMBL" id="RMX39910.1"/>
    </source>
</evidence>